<organism evidence="9 10">
    <name type="scientific">Micavibrio aeruginosavorus</name>
    <dbReference type="NCBI Taxonomy" id="349221"/>
    <lineage>
        <taxon>Bacteria</taxon>
        <taxon>Pseudomonadati</taxon>
        <taxon>Bdellovibrionota</taxon>
        <taxon>Bdellovibrionia</taxon>
        <taxon>Bdellovibrionales</taxon>
        <taxon>Pseudobdellovibrionaceae</taxon>
        <taxon>Micavibrio</taxon>
    </lineage>
</organism>
<feature type="transmembrane region" description="Helical" evidence="6">
    <location>
        <begin position="325"/>
        <end position="346"/>
    </location>
</feature>
<feature type="transmembrane region" description="Helical" evidence="6">
    <location>
        <begin position="366"/>
        <end position="387"/>
    </location>
</feature>
<evidence type="ECO:0000259" key="7">
    <source>
        <dbReference type="Pfam" id="PF02687"/>
    </source>
</evidence>
<keyword evidence="2" id="KW-1003">Cell membrane</keyword>
<dbReference type="PANTHER" id="PTHR43738:SF2">
    <property type="entry name" value="ABC TRANSPORTER PERMEASE"/>
    <property type="match status" value="1"/>
</dbReference>
<feature type="transmembrane region" description="Helical" evidence="6">
    <location>
        <begin position="20"/>
        <end position="38"/>
    </location>
</feature>
<evidence type="ECO:0000256" key="3">
    <source>
        <dbReference type="ARBA" id="ARBA00022692"/>
    </source>
</evidence>
<gene>
    <name evidence="9" type="ORF">DI586_07815</name>
</gene>
<comment type="caution">
    <text evidence="9">The sequence shown here is derived from an EMBL/GenBank/DDBJ whole genome shotgun (WGS) entry which is preliminary data.</text>
</comment>
<dbReference type="InterPro" id="IPR025857">
    <property type="entry name" value="MacB_PCD"/>
</dbReference>
<comment type="subcellular location">
    <subcellularLocation>
        <location evidence="1">Cell membrane</location>
        <topology evidence="1">Multi-pass membrane protein</topology>
    </subcellularLocation>
</comment>
<dbReference type="Proteomes" id="UP000249739">
    <property type="component" value="Unassembled WGS sequence"/>
</dbReference>
<evidence type="ECO:0000313" key="9">
    <source>
        <dbReference type="EMBL" id="PZP55140.1"/>
    </source>
</evidence>
<keyword evidence="4 6" id="KW-1133">Transmembrane helix</keyword>
<name>A0A2W5FMR9_9BACT</name>
<reference evidence="9 10" key="1">
    <citation type="submission" date="2017-08" db="EMBL/GenBank/DDBJ databases">
        <title>Infants hospitalized years apart are colonized by the same room-sourced microbial strains.</title>
        <authorList>
            <person name="Brooks B."/>
            <person name="Olm M.R."/>
            <person name="Firek B.A."/>
            <person name="Baker R."/>
            <person name="Thomas B.C."/>
            <person name="Morowitz M.J."/>
            <person name="Banfield J.F."/>
        </authorList>
    </citation>
    <scope>NUCLEOTIDE SEQUENCE [LARGE SCALE GENOMIC DNA]</scope>
    <source>
        <strain evidence="9">S2_006_000_R2_64</strain>
    </source>
</reference>
<sequence length="401" mass="42849">MNPLKIAYAALISRPFHSFLNASAVAAGVALLVTIFLLSDAIQQSISRNSQGVDIVVGAKGSPVQLVLSTIYHSDIPGGNIEMKDFQRLQKNPQIKEAIPVAIGDNYKGWRIVGTTPAYLDNFGAKFSQGRSFAKPFEAVAGAATDLKIGDEFAAMHGFTADGDDKHDFHLYRIVGVLQPTGMVLDRLITTSFESVQELHSHHHHDDHDAAEEAALGHEITAVLLKVKNPVAVLNLPREINQSTNMMAVSPRFQMVKLSQSLGVGKNALIGIGYGVMGLSFLMLLSTLMASLSARKYDLAILRVMGASRFILSSIIIAESLMLTIAGSAIGILAGHLISAVIGFSVSGFENITMPLHLLFPSIIDIKIIMLAVAAGLIASVAPAILARRTDIASILSTGKY</sequence>
<feature type="domain" description="ABC3 transporter permease C-terminal" evidence="7">
    <location>
        <begin position="272"/>
        <end position="391"/>
    </location>
</feature>
<dbReference type="Pfam" id="PF12704">
    <property type="entry name" value="MacB_PCD"/>
    <property type="match status" value="1"/>
</dbReference>
<dbReference type="GO" id="GO:0005886">
    <property type="term" value="C:plasma membrane"/>
    <property type="evidence" value="ECO:0007669"/>
    <property type="project" value="UniProtKB-SubCell"/>
</dbReference>
<feature type="domain" description="MacB-like periplasmic core" evidence="8">
    <location>
        <begin position="18"/>
        <end position="233"/>
    </location>
</feature>
<feature type="transmembrane region" description="Helical" evidence="6">
    <location>
        <begin position="300"/>
        <end position="318"/>
    </location>
</feature>
<evidence type="ECO:0000259" key="8">
    <source>
        <dbReference type="Pfam" id="PF12704"/>
    </source>
</evidence>
<keyword evidence="3 6" id="KW-0812">Transmembrane</keyword>
<dbReference type="Pfam" id="PF02687">
    <property type="entry name" value="FtsX"/>
    <property type="match status" value="1"/>
</dbReference>
<keyword evidence="5 6" id="KW-0472">Membrane</keyword>
<proteinExistence type="predicted"/>
<evidence type="ECO:0000256" key="5">
    <source>
        <dbReference type="ARBA" id="ARBA00023136"/>
    </source>
</evidence>
<protein>
    <submittedName>
        <fullName evidence="9">ABC transporter permease</fullName>
    </submittedName>
</protein>
<evidence type="ECO:0000256" key="4">
    <source>
        <dbReference type="ARBA" id="ARBA00022989"/>
    </source>
</evidence>
<dbReference type="EMBL" id="QFOT01000086">
    <property type="protein sequence ID" value="PZP55140.1"/>
    <property type="molecule type" value="Genomic_DNA"/>
</dbReference>
<dbReference type="InterPro" id="IPR003838">
    <property type="entry name" value="ABC3_permease_C"/>
</dbReference>
<feature type="transmembrane region" description="Helical" evidence="6">
    <location>
        <begin position="268"/>
        <end position="294"/>
    </location>
</feature>
<evidence type="ECO:0000256" key="6">
    <source>
        <dbReference type="SAM" id="Phobius"/>
    </source>
</evidence>
<dbReference type="AlphaFoldDB" id="A0A2W5FMR9"/>
<dbReference type="InterPro" id="IPR051125">
    <property type="entry name" value="ABC-4/HrtB_transporter"/>
</dbReference>
<accession>A0A2W5FMR9</accession>
<evidence type="ECO:0000256" key="1">
    <source>
        <dbReference type="ARBA" id="ARBA00004651"/>
    </source>
</evidence>
<evidence type="ECO:0000313" key="10">
    <source>
        <dbReference type="Proteomes" id="UP000249739"/>
    </source>
</evidence>
<evidence type="ECO:0000256" key="2">
    <source>
        <dbReference type="ARBA" id="ARBA00022475"/>
    </source>
</evidence>
<dbReference type="PANTHER" id="PTHR43738">
    <property type="entry name" value="ABC TRANSPORTER, MEMBRANE PROTEIN"/>
    <property type="match status" value="1"/>
</dbReference>